<dbReference type="InterPro" id="IPR002509">
    <property type="entry name" value="NODB_dom"/>
</dbReference>
<accession>A0A1L8MP85</accession>
<name>A0A1L8MP85_9STRE</name>
<reference evidence="5" key="1">
    <citation type="submission" date="2016-06" db="EMBL/GenBank/DDBJ databases">
        <authorList>
            <person name="de Vries S.P.W."/>
            <person name="Hadjirin N.F."/>
            <person name="Lay E.M."/>
            <person name="Zadoks R.N."/>
            <person name="Peacock S.J."/>
            <person name="Parkhill J."/>
            <person name="Grant A.J."/>
            <person name="Mcdougall S."/>
            <person name="Holmes M.A."/>
        </authorList>
    </citation>
    <scope>NUCLEOTIDE SEQUENCE [LARGE SCALE GENOMIC DNA]</scope>
    <source>
        <strain evidence="5">NZ1587</strain>
    </source>
</reference>
<feature type="domain" description="NodB homology" evidence="3">
    <location>
        <begin position="141"/>
        <end position="302"/>
    </location>
</feature>
<evidence type="ECO:0000313" key="4">
    <source>
        <dbReference type="EMBL" id="OJF72568.1"/>
    </source>
</evidence>
<dbReference type="PANTHER" id="PTHR34216">
    <property type="match status" value="1"/>
</dbReference>
<dbReference type="Gene3D" id="3.20.20.370">
    <property type="entry name" value="Glycoside hydrolase/deacetylase"/>
    <property type="match status" value="1"/>
</dbReference>
<dbReference type="PANTHER" id="PTHR34216:SF3">
    <property type="entry name" value="POLY-BETA-1,6-N-ACETYL-D-GLUCOSAMINE N-DEACETYLASE"/>
    <property type="match status" value="1"/>
</dbReference>
<evidence type="ECO:0000259" key="3">
    <source>
        <dbReference type="PROSITE" id="PS51677"/>
    </source>
</evidence>
<dbReference type="InterPro" id="IPR051398">
    <property type="entry name" value="Polysacch_Deacetylase"/>
</dbReference>
<gene>
    <name evidence="4" type="ORF">A9Q68_03195</name>
</gene>
<dbReference type="CDD" id="cd10918">
    <property type="entry name" value="CE4_NodB_like_5s_6s"/>
    <property type="match status" value="1"/>
</dbReference>
<dbReference type="EMBL" id="LZDD01000001">
    <property type="protein sequence ID" value="OJF72568.1"/>
    <property type="molecule type" value="Genomic_DNA"/>
</dbReference>
<dbReference type="STRING" id="1856638.A9Q68_03195"/>
<dbReference type="Pfam" id="PF01522">
    <property type="entry name" value="Polysacc_deac_1"/>
    <property type="match status" value="1"/>
</dbReference>
<protein>
    <submittedName>
        <fullName evidence="4">Deacetylase</fullName>
    </submittedName>
</protein>
<dbReference type="Proteomes" id="UP000182015">
    <property type="component" value="Unassembled WGS sequence"/>
</dbReference>
<dbReference type="GO" id="GO:0016810">
    <property type="term" value="F:hydrolase activity, acting on carbon-nitrogen (but not peptide) bonds"/>
    <property type="evidence" value="ECO:0007669"/>
    <property type="project" value="InterPro"/>
</dbReference>
<proteinExistence type="predicted"/>
<dbReference type="SUPFAM" id="SSF88713">
    <property type="entry name" value="Glycoside hydrolase/deacetylase"/>
    <property type="match status" value="1"/>
</dbReference>
<dbReference type="GO" id="GO:0005576">
    <property type="term" value="C:extracellular region"/>
    <property type="evidence" value="ECO:0007669"/>
    <property type="project" value="UniProtKB-SubCell"/>
</dbReference>
<organism evidence="4 5">
    <name type="scientific">Streptococcus bovimastitidis</name>
    <dbReference type="NCBI Taxonomy" id="1856638"/>
    <lineage>
        <taxon>Bacteria</taxon>
        <taxon>Bacillati</taxon>
        <taxon>Bacillota</taxon>
        <taxon>Bacilli</taxon>
        <taxon>Lactobacillales</taxon>
        <taxon>Streptococcaceae</taxon>
        <taxon>Streptococcus</taxon>
    </lineage>
</organism>
<sequence length="302" mass="34387">MRQKNKRKKRLVSSLLLLLLVTSLCLVALLFKDQVKEQVLDFLPKSHHVNKQGTKTVKTKSKKASLKTVTWTKKDQPVKIPILMYHAVHVMAPEEAANANLIVDPQTFESQIKALKEDGYYFLSPEEAYRVLTKNEVPAEKVVWLTFDDSMKDFYTTAYPILRKYQAKATNNVITGFTQENRPSNLTVAEMKEMKKKGISFQDHTVNHPDLEMSDPTTQEVEMKDSMDFLNQNLNQETMAIAYPAGRYSDTTLEIAKNLHYKLGVTTNEGLASATDGLLSLNRVRIMPNTQAKDLLNYIQTN</sequence>
<keyword evidence="5" id="KW-1185">Reference proteome</keyword>
<dbReference type="OrthoDB" id="9778320at2"/>
<evidence type="ECO:0000256" key="2">
    <source>
        <dbReference type="ARBA" id="ARBA00022729"/>
    </source>
</evidence>
<dbReference type="PROSITE" id="PS51677">
    <property type="entry name" value="NODB"/>
    <property type="match status" value="1"/>
</dbReference>
<dbReference type="AlphaFoldDB" id="A0A1L8MP85"/>
<comment type="subcellular location">
    <subcellularLocation>
        <location evidence="1">Secreted</location>
    </subcellularLocation>
</comment>
<dbReference type="RefSeq" id="WP_071793252.1">
    <property type="nucleotide sequence ID" value="NZ_LZDD01000001.1"/>
</dbReference>
<dbReference type="InterPro" id="IPR011330">
    <property type="entry name" value="Glyco_hydro/deAcase_b/a-brl"/>
</dbReference>
<evidence type="ECO:0000256" key="1">
    <source>
        <dbReference type="ARBA" id="ARBA00004613"/>
    </source>
</evidence>
<evidence type="ECO:0000313" key="5">
    <source>
        <dbReference type="Proteomes" id="UP000182015"/>
    </source>
</evidence>
<dbReference type="GO" id="GO:0005975">
    <property type="term" value="P:carbohydrate metabolic process"/>
    <property type="evidence" value="ECO:0007669"/>
    <property type="project" value="InterPro"/>
</dbReference>
<keyword evidence="2" id="KW-0732">Signal</keyword>
<comment type="caution">
    <text evidence="4">The sequence shown here is derived from an EMBL/GenBank/DDBJ whole genome shotgun (WGS) entry which is preliminary data.</text>
</comment>